<dbReference type="PROSITE" id="PS50118">
    <property type="entry name" value="HMG_BOX_2"/>
    <property type="match status" value="2"/>
</dbReference>
<feature type="DNA-binding region" description="HMG box" evidence="5">
    <location>
        <begin position="200"/>
        <end position="262"/>
    </location>
</feature>
<dbReference type="Gene3D" id="1.10.30.10">
    <property type="entry name" value="High mobility group box domain"/>
    <property type="match status" value="2"/>
</dbReference>
<evidence type="ECO:0000256" key="3">
    <source>
        <dbReference type="ARBA" id="ARBA00023125"/>
    </source>
</evidence>
<dbReference type="Pfam" id="PF00505">
    <property type="entry name" value="HMG_box"/>
    <property type="match status" value="1"/>
</dbReference>
<evidence type="ECO:0000259" key="7">
    <source>
        <dbReference type="PROSITE" id="PS50118"/>
    </source>
</evidence>
<keyword evidence="4 5" id="KW-0539">Nucleus</keyword>
<dbReference type="PRINTS" id="PR00886">
    <property type="entry name" value="HIGHMOBLTY12"/>
</dbReference>
<evidence type="ECO:0000313" key="9">
    <source>
        <dbReference type="Proteomes" id="UP000094527"/>
    </source>
</evidence>
<dbReference type="OMA" id="KICREQW"/>
<dbReference type="InterPro" id="IPR036910">
    <property type="entry name" value="HMG_box_dom_sf"/>
</dbReference>
<dbReference type="Pfam" id="PF09011">
    <property type="entry name" value="HMG_box_2"/>
    <property type="match status" value="1"/>
</dbReference>
<organism evidence="8 9">
    <name type="scientific">Orchesella cincta</name>
    <name type="common">Springtail</name>
    <name type="synonym">Podura cincta</name>
    <dbReference type="NCBI Taxonomy" id="48709"/>
    <lineage>
        <taxon>Eukaryota</taxon>
        <taxon>Metazoa</taxon>
        <taxon>Ecdysozoa</taxon>
        <taxon>Arthropoda</taxon>
        <taxon>Hexapoda</taxon>
        <taxon>Collembola</taxon>
        <taxon>Entomobryomorpha</taxon>
        <taxon>Entomobryoidea</taxon>
        <taxon>Orchesellidae</taxon>
        <taxon>Orchesellinae</taxon>
        <taxon>Orchesella</taxon>
    </lineage>
</organism>
<feature type="compositionally biased region" description="Basic and acidic residues" evidence="6">
    <location>
        <begin position="250"/>
        <end position="266"/>
    </location>
</feature>
<protein>
    <submittedName>
        <fullName evidence="8">High mobility group protein DSP1</fullName>
    </submittedName>
</protein>
<evidence type="ECO:0000256" key="5">
    <source>
        <dbReference type="PROSITE-ProRule" id="PRU00267"/>
    </source>
</evidence>
<feature type="compositionally biased region" description="Basic and acidic residues" evidence="6">
    <location>
        <begin position="188"/>
        <end position="199"/>
    </location>
</feature>
<reference evidence="8 9" key="1">
    <citation type="journal article" date="2016" name="Genome Biol. Evol.">
        <title>Gene Family Evolution Reflects Adaptation to Soil Environmental Stressors in the Genome of the Collembolan Orchesella cincta.</title>
        <authorList>
            <person name="Faddeeva-Vakhrusheva A."/>
            <person name="Derks M.F."/>
            <person name="Anvar S.Y."/>
            <person name="Agamennone V."/>
            <person name="Suring W."/>
            <person name="Smit S."/>
            <person name="van Straalen N.M."/>
            <person name="Roelofs D."/>
        </authorList>
    </citation>
    <scope>NUCLEOTIDE SEQUENCE [LARGE SCALE GENOMIC DNA]</scope>
    <source>
        <tissue evidence="8">Mixed pool</tissue>
    </source>
</reference>
<proteinExistence type="inferred from homology"/>
<dbReference type="CDD" id="cd21978">
    <property type="entry name" value="HMG-box_HMGB_rpt1"/>
    <property type="match status" value="1"/>
</dbReference>
<feature type="domain" description="HMG box" evidence="7">
    <location>
        <begin position="109"/>
        <end position="178"/>
    </location>
</feature>
<dbReference type="InterPro" id="IPR050342">
    <property type="entry name" value="HMGB"/>
</dbReference>
<dbReference type="AlphaFoldDB" id="A0A1D2MAQ5"/>
<keyword evidence="3 5" id="KW-0238">DNA-binding</keyword>
<sequence length="300" mass="33914">MERLLHQQTKALGQYATPLRNVVSLNFTFNKGDTEKILFGQRDQVISFWFCFAAGCVHFLVNIRLVRSHSSAFTGNQRSSLVSVDLVVGVGTKMSGQTRGVAGGSSKKPKGPVSAYAYFVKICREQWKREGSEKLSFADHSKTCAELWKEMSASQKMPFVELQMKDKTRYQKEMRSYGLEPSPPKGQGQEDEKAKDPDAPKRGLSAFFWFSHDERAKVKGANPGGQGSRRMWGGMNDADKSKYQTMAAQDKARYQKEMEEYKRLAESRAAAATQLEEDDDDDDEEGEDEQDYEDDDEEMC</sequence>
<comment type="subcellular location">
    <subcellularLocation>
        <location evidence="1">Nucleus</location>
    </subcellularLocation>
</comment>
<evidence type="ECO:0000256" key="6">
    <source>
        <dbReference type="SAM" id="MobiDB-lite"/>
    </source>
</evidence>
<feature type="region of interest" description="Disordered" evidence="6">
    <location>
        <begin position="217"/>
        <end position="300"/>
    </location>
</feature>
<dbReference type="STRING" id="48709.A0A1D2MAQ5"/>
<comment type="similarity">
    <text evidence="2">Belongs to the HMGB family.</text>
</comment>
<evidence type="ECO:0000256" key="1">
    <source>
        <dbReference type="ARBA" id="ARBA00004123"/>
    </source>
</evidence>
<evidence type="ECO:0000256" key="2">
    <source>
        <dbReference type="ARBA" id="ARBA00008774"/>
    </source>
</evidence>
<accession>A0A1D2MAQ5</accession>
<evidence type="ECO:0000313" key="8">
    <source>
        <dbReference type="EMBL" id="ODM90021.1"/>
    </source>
</evidence>
<feature type="DNA-binding region" description="HMG box" evidence="5">
    <location>
        <begin position="109"/>
        <end position="178"/>
    </location>
</feature>
<feature type="compositionally biased region" description="Acidic residues" evidence="6">
    <location>
        <begin position="275"/>
        <end position="300"/>
    </location>
</feature>
<feature type="domain" description="HMG box" evidence="7">
    <location>
        <begin position="200"/>
        <end position="262"/>
    </location>
</feature>
<comment type="caution">
    <text evidence="8">The sequence shown here is derived from an EMBL/GenBank/DDBJ whole genome shotgun (WGS) entry which is preliminary data.</text>
</comment>
<dbReference type="OrthoDB" id="1919336at2759"/>
<gene>
    <name evidence="8" type="ORF">Ocin01_16661</name>
</gene>
<dbReference type="EMBL" id="LJIJ01002231">
    <property type="protein sequence ID" value="ODM90021.1"/>
    <property type="molecule type" value="Genomic_DNA"/>
</dbReference>
<dbReference type="InterPro" id="IPR009071">
    <property type="entry name" value="HMG_box_dom"/>
</dbReference>
<evidence type="ECO:0000256" key="4">
    <source>
        <dbReference type="ARBA" id="ARBA00023242"/>
    </source>
</evidence>
<dbReference type="PANTHER" id="PTHR48112">
    <property type="entry name" value="HIGH MOBILITY GROUP PROTEIN DSP1"/>
    <property type="match status" value="1"/>
</dbReference>
<dbReference type="PANTHER" id="PTHR48112:SF32">
    <property type="entry name" value="HIGH MOBILITY GROUP PROTEIN B3"/>
    <property type="match status" value="1"/>
</dbReference>
<keyword evidence="9" id="KW-1185">Reference proteome</keyword>
<dbReference type="SUPFAM" id="SSF47095">
    <property type="entry name" value="HMG-box"/>
    <property type="match status" value="2"/>
</dbReference>
<feature type="region of interest" description="Disordered" evidence="6">
    <location>
        <begin position="174"/>
        <end position="199"/>
    </location>
</feature>
<dbReference type="GO" id="GO:0003677">
    <property type="term" value="F:DNA binding"/>
    <property type="evidence" value="ECO:0007669"/>
    <property type="project" value="UniProtKB-UniRule"/>
</dbReference>
<dbReference type="Proteomes" id="UP000094527">
    <property type="component" value="Unassembled WGS sequence"/>
</dbReference>
<dbReference type="SMART" id="SM00398">
    <property type="entry name" value="HMG"/>
    <property type="match status" value="2"/>
</dbReference>
<name>A0A1D2MAQ5_ORCCI</name>
<dbReference type="GO" id="GO:0005634">
    <property type="term" value="C:nucleus"/>
    <property type="evidence" value="ECO:0007669"/>
    <property type="project" value="UniProtKB-SubCell"/>
</dbReference>